<evidence type="ECO:0000256" key="2">
    <source>
        <dbReference type="SAM" id="SignalP"/>
    </source>
</evidence>
<dbReference type="Proteomes" id="UP000294225">
    <property type="component" value="Unassembled WGS sequence"/>
</dbReference>
<dbReference type="RefSeq" id="WP_131499158.1">
    <property type="nucleotide sequence ID" value="NZ_SJKC01000005.1"/>
</dbReference>
<gene>
    <name evidence="3" type="ORF">E0H92_34190</name>
</gene>
<feature type="signal peptide" evidence="2">
    <location>
        <begin position="1"/>
        <end position="27"/>
    </location>
</feature>
<comment type="caution">
    <text evidence="3">The sequence shown here is derived from an EMBL/GenBank/DDBJ whole genome shotgun (WGS) entry which is preliminary data.</text>
</comment>
<reference evidence="3 4" key="1">
    <citation type="submission" date="2019-02" db="EMBL/GenBank/DDBJ databases">
        <title>Kribbella capetownensis sp. nov. and Kribbella speibonae sp. nov., isolated from soil.</title>
        <authorList>
            <person name="Curtis S.M."/>
            <person name="Norton I."/>
            <person name="Everest G.J."/>
            <person name="Meyers P.R."/>
        </authorList>
    </citation>
    <scope>NUCLEOTIDE SEQUENCE [LARGE SCALE GENOMIC DNA]</scope>
    <source>
        <strain evidence="3 4">YM55</strain>
    </source>
</reference>
<evidence type="ECO:0000313" key="4">
    <source>
        <dbReference type="Proteomes" id="UP000294225"/>
    </source>
</evidence>
<proteinExistence type="predicted"/>
<name>A0A4R0IKE9_9ACTN</name>
<feature type="compositionally biased region" description="Polar residues" evidence="1">
    <location>
        <begin position="44"/>
        <end position="64"/>
    </location>
</feature>
<keyword evidence="2" id="KW-0732">Signal</keyword>
<feature type="chain" id="PRO_5020216057" description="LPXTG cell wall anchor domain-containing protein" evidence="2">
    <location>
        <begin position="28"/>
        <end position="95"/>
    </location>
</feature>
<feature type="region of interest" description="Disordered" evidence="1">
    <location>
        <begin position="25"/>
        <end position="64"/>
    </location>
</feature>
<dbReference type="EMBL" id="SJKC01000005">
    <property type="protein sequence ID" value="TCC33197.1"/>
    <property type="molecule type" value="Genomic_DNA"/>
</dbReference>
<evidence type="ECO:0008006" key="5">
    <source>
        <dbReference type="Google" id="ProtNLM"/>
    </source>
</evidence>
<accession>A0A4R0IKE9</accession>
<sequence length="95" mass="9751">MNNKRFIITAPVLAVAALVLTSTESNAKVPPEDPSPTAAVPNHALSTQPSTTTSRANSADDTTSEVLRAATSGLGGAGIALAGVWLYRRRPTHAA</sequence>
<dbReference type="AlphaFoldDB" id="A0A4R0IKE9"/>
<organism evidence="3 4">
    <name type="scientific">Kribbella speibonae</name>
    <dbReference type="NCBI Taxonomy" id="1572660"/>
    <lineage>
        <taxon>Bacteria</taxon>
        <taxon>Bacillati</taxon>
        <taxon>Actinomycetota</taxon>
        <taxon>Actinomycetes</taxon>
        <taxon>Propionibacteriales</taxon>
        <taxon>Kribbellaceae</taxon>
        <taxon>Kribbella</taxon>
    </lineage>
</organism>
<protein>
    <recommendedName>
        <fullName evidence="5">LPXTG cell wall anchor domain-containing protein</fullName>
    </recommendedName>
</protein>
<evidence type="ECO:0000313" key="3">
    <source>
        <dbReference type="EMBL" id="TCC33197.1"/>
    </source>
</evidence>
<evidence type="ECO:0000256" key="1">
    <source>
        <dbReference type="SAM" id="MobiDB-lite"/>
    </source>
</evidence>